<keyword evidence="1 4" id="KW-0812">Transmembrane</keyword>
<dbReference type="InterPro" id="IPR010645">
    <property type="entry name" value="MFS_4"/>
</dbReference>
<organism evidence="6 7">
    <name type="scientific">Magnetospirillum moscoviense</name>
    <dbReference type="NCBI Taxonomy" id="1437059"/>
    <lineage>
        <taxon>Bacteria</taxon>
        <taxon>Pseudomonadati</taxon>
        <taxon>Pseudomonadota</taxon>
        <taxon>Alphaproteobacteria</taxon>
        <taxon>Rhodospirillales</taxon>
        <taxon>Rhodospirillaceae</taxon>
        <taxon>Magnetospirillum</taxon>
    </lineage>
</organism>
<name>A0A178MJV3_9PROT</name>
<comment type="caution">
    <text evidence="6">The sequence shown here is derived from an EMBL/GenBank/DDBJ whole genome shotgun (WGS) entry which is preliminary data.</text>
</comment>
<dbReference type="RefSeq" id="WP_068501873.1">
    <property type="nucleotide sequence ID" value="NZ_LWQU01000152.1"/>
</dbReference>
<feature type="transmembrane region" description="Helical" evidence="4">
    <location>
        <begin position="137"/>
        <end position="156"/>
    </location>
</feature>
<feature type="transmembrane region" description="Helical" evidence="4">
    <location>
        <begin position="240"/>
        <end position="260"/>
    </location>
</feature>
<feature type="transmembrane region" description="Helical" evidence="4">
    <location>
        <begin position="353"/>
        <end position="373"/>
    </location>
</feature>
<dbReference type="Pfam" id="PF06779">
    <property type="entry name" value="MFS_4"/>
    <property type="match status" value="1"/>
</dbReference>
<evidence type="ECO:0000256" key="3">
    <source>
        <dbReference type="ARBA" id="ARBA00023136"/>
    </source>
</evidence>
<feature type="domain" description="Major facilitator superfamily (MFS) profile" evidence="5">
    <location>
        <begin position="202"/>
        <end position="383"/>
    </location>
</feature>
<protein>
    <recommendedName>
        <fullName evidence="5">Major facilitator superfamily (MFS) profile domain-containing protein</fullName>
    </recommendedName>
</protein>
<keyword evidence="2 4" id="KW-1133">Transmembrane helix</keyword>
<feature type="transmembrane region" description="Helical" evidence="4">
    <location>
        <begin position="267"/>
        <end position="286"/>
    </location>
</feature>
<reference evidence="6 7" key="1">
    <citation type="submission" date="2016-04" db="EMBL/GenBank/DDBJ databases">
        <title>Draft genome sequence of freshwater magnetotactic bacteria Magnetospirillum marisnigri SP-1 and Magnetospirillum moscoviense BB-1.</title>
        <authorList>
            <person name="Koziaeva V."/>
            <person name="Dziuba M.V."/>
            <person name="Ivanov T.M."/>
            <person name="Kuznetsov B."/>
            <person name="Grouzdev D.S."/>
        </authorList>
    </citation>
    <scope>NUCLEOTIDE SEQUENCE [LARGE SCALE GENOMIC DNA]</scope>
    <source>
        <strain evidence="6 7">BB-1</strain>
    </source>
</reference>
<evidence type="ECO:0000313" key="6">
    <source>
        <dbReference type="EMBL" id="OAN48879.1"/>
    </source>
</evidence>
<dbReference type="Gene3D" id="1.20.1250.20">
    <property type="entry name" value="MFS general substrate transporter like domains"/>
    <property type="match status" value="2"/>
</dbReference>
<dbReference type="GO" id="GO:0005886">
    <property type="term" value="C:plasma membrane"/>
    <property type="evidence" value="ECO:0007669"/>
    <property type="project" value="TreeGrafter"/>
</dbReference>
<evidence type="ECO:0000256" key="4">
    <source>
        <dbReference type="SAM" id="Phobius"/>
    </source>
</evidence>
<keyword evidence="7" id="KW-1185">Reference proteome</keyword>
<evidence type="ECO:0000256" key="2">
    <source>
        <dbReference type="ARBA" id="ARBA00022989"/>
    </source>
</evidence>
<sequence length="383" mass="38304">MTPKTRLLIGGLSACAVALGLGRFAFTPILPLMQAAHGLDTQSAGWLAASNNLGYLAGAVWAGLIATDRGRHLAFTASLVVVAASLAAMSLTSAEWVWNLIRLVAGIASALVFVLGAALVVPALAGLGAARLTGVHFSGVGLGIILSGSVIAWAGGWGGDNAAWLTAGALCGVLSAASAWGLRHVHGSGAAGTSHPAPAPFSLGWLSAAYFCAGLAYIVTGTFLVVVVRATPGLESIANLSWVVVGLAAMPSSAAWALFAARFGFRLALIFAHLLMAAGAGLLAVTDSAIGAMVSALLYGGTFLGIAGMAMAFGRAIAPAHPARAMGMLTAAFSVGQMIGPVAAAFLADWGGWMPALLMAALVTLAGVPMLMFGRVSPSSGRS</sequence>
<keyword evidence="3 4" id="KW-0472">Membrane</keyword>
<feature type="transmembrane region" description="Helical" evidence="4">
    <location>
        <begin position="203"/>
        <end position="228"/>
    </location>
</feature>
<dbReference type="PROSITE" id="PS50850">
    <property type="entry name" value="MFS"/>
    <property type="match status" value="1"/>
</dbReference>
<feature type="transmembrane region" description="Helical" evidence="4">
    <location>
        <begin position="325"/>
        <end position="347"/>
    </location>
</feature>
<evidence type="ECO:0000259" key="5">
    <source>
        <dbReference type="PROSITE" id="PS50850"/>
    </source>
</evidence>
<feature type="transmembrane region" description="Helical" evidence="4">
    <location>
        <begin position="162"/>
        <end position="182"/>
    </location>
</feature>
<proteinExistence type="predicted"/>
<feature type="transmembrane region" description="Helical" evidence="4">
    <location>
        <begin position="46"/>
        <end position="66"/>
    </location>
</feature>
<feature type="transmembrane region" description="Helical" evidence="4">
    <location>
        <begin position="292"/>
        <end position="313"/>
    </location>
</feature>
<dbReference type="AlphaFoldDB" id="A0A178MJV3"/>
<evidence type="ECO:0000313" key="7">
    <source>
        <dbReference type="Proteomes" id="UP000078543"/>
    </source>
</evidence>
<gene>
    <name evidence="6" type="ORF">A6A05_02525</name>
</gene>
<dbReference type="InterPro" id="IPR036259">
    <property type="entry name" value="MFS_trans_sf"/>
</dbReference>
<dbReference type="STRING" id="1437059.A6A05_02525"/>
<dbReference type="EMBL" id="LWQU01000152">
    <property type="protein sequence ID" value="OAN48879.1"/>
    <property type="molecule type" value="Genomic_DNA"/>
</dbReference>
<evidence type="ECO:0000256" key="1">
    <source>
        <dbReference type="ARBA" id="ARBA00022692"/>
    </source>
</evidence>
<accession>A0A178MJV3</accession>
<feature type="transmembrane region" description="Helical" evidence="4">
    <location>
        <begin position="100"/>
        <end position="125"/>
    </location>
</feature>
<feature type="transmembrane region" description="Helical" evidence="4">
    <location>
        <begin position="7"/>
        <end position="26"/>
    </location>
</feature>
<dbReference type="GO" id="GO:0022857">
    <property type="term" value="F:transmembrane transporter activity"/>
    <property type="evidence" value="ECO:0007669"/>
    <property type="project" value="InterPro"/>
</dbReference>
<dbReference type="Proteomes" id="UP000078543">
    <property type="component" value="Unassembled WGS sequence"/>
</dbReference>
<dbReference type="PANTHER" id="PTHR23537:SF1">
    <property type="entry name" value="SUGAR TRANSPORTER"/>
    <property type="match status" value="1"/>
</dbReference>
<dbReference type="InterPro" id="IPR020846">
    <property type="entry name" value="MFS_dom"/>
</dbReference>
<feature type="transmembrane region" description="Helical" evidence="4">
    <location>
        <begin position="73"/>
        <end position="94"/>
    </location>
</feature>
<dbReference type="PANTHER" id="PTHR23537">
    <property type="match status" value="1"/>
</dbReference>
<dbReference type="SUPFAM" id="SSF103473">
    <property type="entry name" value="MFS general substrate transporter"/>
    <property type="match status" value="1"/>
</dbReference>